<gene>
    <name evidence="3" type="ORF">ALMOND_2B012072</name>
</gene>
<proteinExistence type="predicted"/>
<accession>A0A5E4FVT2</accession>
<feature type="region of interest" description="Disordered" evidence="1">
    <location>
        <begin position="1"/>
        <end position="23"/>
    </location>
</feature>
<reference evidence="4" key="1">
    <citation type="journal article" date="2020" name="Plant J.">
        <title>Transposons played a major role in the diversification between the closely related almond and peach genomes: results from the almond genome sequence.</title>
        <authorList>
            <person name="Alioto T."/>
            <person name="Alexiou K.G."/>
            <person name="Bardil A."/>
            <person name="Barteri F."/>
            <person name="Castanera R."/>
            <person name="Cruz F."/>
            <person name="Dhingra A."/>
            <person name="Duval H."/>
            <person name="Fernandez I Marti A."/>
            <person name="Frias L."/>
            <person name="Galan B."/>
            <person name="Garcia J.L."/>
            <person name="Howad W."/>
            <person name="Gomez-Garrido J."/>
            <person name="Gut M."/>
            <person name="Julca I."/>
            <person name="Morata J."/>
            <person name="Puigdomenech P."/>
            <person name="Ribeca P."/>
            <person name="Rubio Cabetas M.J."/>
            <person name="Vlasova A."/>
            <person name="Wirthensohn M."/>
            <person name="Garcia-Mas J."/>
            <person name="Gabaldon T."/>
            <person name="Casacuberta J.M."/>
            <person name="Arus P."/>
        </authorList>
    </citation>
    <scope>NUCLEOTIDE SEQUENCE [LARGE SCALE GENOMIC DNA]</scope>
    <source>
        <strain evidence="4">cv. Texas</strain>
    </source>
</reference>
<dbReference type="PANTHER" id="PTHR37610">
    <property type="entry name" value="CCHC-TYPE DOMAIN-CONTAINING PROTEIN"/>
    <property type="match status" value="1"/>
</dbReference>
<evidence type="ECO:0000313" key="3">
    <source>
        <dbReference type="EMBL" id="VVA31420.1"/>
    </source>
</evidence>
<dbReference type="Gramene" id="VVA31420">
    <property type="protein sequence ID" value="VVA31420"/>
    <property type="gene ID" value="Prudul26B012072"/>
</dbReference>
<dbReference type="InterPro" id="IPR029472">
    <property type="entry name" value="Copia-like_N"/>
</dbReference>
<evidence type="ECO:0000259" key="2">
    <source>
        <dbReference type="Pfam" id="PF14244"/>
    </source>
</evidence>
<organism evidence="3 4">
    <name type="scientific">Prunus dulcis</name>
    <name type="common">Almond</name>
    <name type="synonym">Amygdalus dulcis</name>
    <dbReference type="NCBI Taxonomy" id="3755"/>
    <lineage>
        <taxon>Eukaryota</taxon>
        <taxon>Viridiplantae</taxon>
        <taxon>Streptophyta</taxon>
        <taxon>Embryophyta</taxon>
        <taxon>Tracheophyta</taxon>
        <taxon>Spermatophyta</taxon>
        <taxon>Magnoliopsida</taxon>
        <taxon>eudicotyledons</taxon>
        <taxon>Gunneridae</taxon>
        <taxon>Pentapetalae</taxon>
        <taxon>rosids</taxon>
        <taxon>fabids</taxon>
        <taxon>Rosales</taxon>
        <taxon>Rosaceae</taxon>
        <taxon>Amygdaloideae</taxon>
        <taxon>Amygdaleae</taxon>
        <taxon>Prunus</taxon>
    </lineage>
</organism>
<evidence type="ECO:0000313" key="4">
    <source>
        <dbReference type="Proteomes" id="UP000327085"/>
    </source>
</evidence>
<dbReference type="EMBL" id="CABIKO010000215">
    <property type="protein sequence ID" value="VVA31420.1"/>
    <property type="molecule type" value="Genomic_DNA"/>
</dbReference>
<evidence type="ECO:0000256" key="1">
    <source>
        <dbReference type="SAM" id="MobiDB-lite"/>
    </source>
</evidence>
<feature type="compositionally biased region" description="Low complexity" evidence="1">
    <location>
        <begin position="1"/>
        <end position="17"/>
    </location>
</feature>
<protein>
    <submittedName>
        <fullName evidence="3">PREDICTED: LOW QUALITY PROTEIN</fullName>
    </submittedName>
</protein>
<feature type="compositionally biased region" description="Low complexity" evidence="1">
    <location>
        <begin position="204"/>
        <end position="221"/>
    </location>
</feature>
<name>A0A5E4FVT2_PRUDU</name>
<dbReference type="Pfam" id="PF14244">
    <property type="entry name" value="Retrotran_gag_3"/>
    <property type="match status" value="1"/>
</dbReference>
<dbReference type="PANTHER" id="PTHR37610:SF60">
    <property type="entry name" value="RETROTRANSPOSON COPIA-LIKE N-TERMINAL DOMAIN-CONTAINING PROTEIN"/>
    <property type="match status" value="1"/>
</dbReference>
<sequence>MTDKQTSNPNTNNSSNPGMELSNPYYVHPSYHPGHVLVSEKLDGANYSSWSKSMLHALRAKNKIGFIDGSIKPPSEDEKPAIMSNNASCRRNNANNCHPTIFLLLPRHKPTLTCTAIIATARDTPSIIATLSNTIVTFVTKEDIHRTCAKLRMEHGSPIPMEAMATKLVESNDLKGALLPVLLPMQRKQLQALKGHPCHNQIHPSTSSNPLSALSTSSNPLRKQRKSMS</sequence>
<feature type="domain" description="Retrotransposon Copia-like N-terminal" evidence="2">
    <location>
        <begin position="28"/>
        <end position="74"/>
    </location>
</feature>
<feature type="region of interest" description="Disordered" evidence="1">
    <location>
        <begin position="194"/>
        <end position="229"/>
    </location>
</feature>
<dbReference type="Proteomes" id="UP000327085">
    <property type="component" value="Chromosome 7"/>
</dbReference>
<dbReference type="AlphaFoldDB" id="A0A5E4FVT2"/>
<dbReference type="InParanoid" id="A0A5E4FVT2"/>